<reference evidence="2 3" key="1">
    <citation type="journal article" date="2016" name="Mol. Biol. Evol.">
        <title>Genome-Wide Survey of Gut Fungi (Harpellales) Reveals the First Horizontally Transferred Ubiquitin Gene from a Mosquito Host.</title>
        <authorList>
            <person name="Wang Y."/>
            <person name="White M.M."/>
            <person name="Kvist S."/>
            <person name="Moncalvo J.M."/>
        </authorList>
    </citation>
    <scope>NUCLEOTIDE SEQUENCE [LARGE SCALE GENOMIC DNA]</scope>
    <source>
        <strain evidence="2 3">ALG-7-W6</strain>
    </source>
</reference>
<dbReference type="STRING" id="133383.A0A1R0GQM1"/>
<keyword evidence="3" id="KW-1185">Reference proteome</keyword>
<gene>
    <name evidence="2" type="ORF">AYI68_g6758</name>
</gene>
<proteinExistence type="predicted"/>
<name>A0A1R0GQM1_9FUNG</name>
<evidence type="ECO:0000259" key="1">
    <source>
        <dbReference type="PROSITE" id="PS50250"/>
    </source>
</evidence>
<dbReference type="InterPro" id="IPR036390">
    <property type="entry name" value="WH_DNA-bd_sf"/>
</dbReference>
<comment type="caution">
    <text evidence="2">The sequence shown here is derived from an EMBL/GenBank/DDBJ whole genome shotgun (WGS) entry which is preliminary data.</text>
</comment>
<protein>
    <submittedName>
        <fullName evidence="2">COP9 signalosome complex subunit 2</fullName>
    </submittedName>
</protein>
<sequence>MDPNWASQLLEIYGIELEMYSNLERTHDLERSYSQCIQINSAVPHPKLMGLVRETGGKIFARKSTQYHLSPPFSLSIVIFFKLLENWDKALSEFFESFKCYEEAGSPSMIKILKYLILVGLLSGSTVSLFDTPETKSYENNPEILIVNSLASAYQSQDLDSFNNIINTNPEVLENDPFMKMYVSDISRSMQNLILVTITKPYSRVPLTHLAASLGVDDVVEMLANAIMDGQLPGFIDEQDMVYTAVP</sequence>
<dbReference type="Proteomes" id="UP000187455">
    <property type="component" value="Unassembled WGS sequence"/>
</dbReference>
<dbReference type="AlphaFoldDB" id="A0A1R0GQM1"/>
<feature type="domain" description="PCI" evidence="1">
    <location>
        <begin position="90"/>
        <end position="247"/>
    </location>
</feature>
<dbReference type="PROSITE" id="PS50250">
    <property type="entry name" value="PCI"/>
    <property type="match status" value="1"/>
</dbReference>
<dbReference type="Pfam" id="PF01399">
    <property type="entry name" value="PCI"/>
    <property type="match status" value="1"/>
</dbReference>
<evidence type="ECO:0000313" key="2">
    <source>
        <dbReference type="EMBL" id="OLY79180.1"/>
    </source>
</evidence>
<dbReference type="PANTHER" id="PTHR10678">
    <property type="entry name" value="26S PROTEASOME NON-ATPASE REGULATORY SUBUNIT 11/COP9 SIGNALOSOME COMPLEX SUBUNIT 2"/>
    <property type="match status" value="1"/>
</dbReference>
<dbReference type="Gene3D" id="1.25.40.570">
    <property type="match status" value="1"/>
</dbReference>
<evidence type="ECO:0000313" key="3">
    <source>
        <dbReference type="Proteomes" id="UP000187455"/>
    </source>
</evidence>
<dbReference type="EMBL" id="LSSL01004838">
    <property type="protein sequence ID" value="OLY79180.1"/>
    <property type="molecule type" value="Genomic_DNA"/>
</dbReference>
<dbReference type="InterPro" id="IPR050871">
    <property type="entry name" value="26S_Proteasome/COP9_Components"/>
</dbReference>
<dbReference type="SUPFAM" id="SSF46785">
    <property type="entry name" value="Winged helix' DNA-binding domain"/>
    <property type="match status" value="1"/>
</dbReference>
<dbReference type="InterPro" id="IPR000717">
    <property type="entry name" value="PCI_dom"/>
</dbReference>
<feature type="non-terminal residue" evidence="2">
    <location>
        <position position="247"/>
    </location>
</feature>
<accession>A0A1R0GQM1</accession>
<dbReference type="SMART" id="SM00753">
    <property type="entry name" value="PAM"/>
    <property type="match status" value="1"/>
</dbReference>
<organism evidence="2 3">
    <name type="scientific">Smittium mucronatum</name>
    <dbReference type="NCBI Taxonomy" id="133383"/>
    <lineage>
        <taxon>Eukaryota</taxon>
        <taxon>Fungi</taxon>
        <taxon>Fungi incertae sedis</taxon>
        <taxon>Zoopagomycota</taxon>
        <taxon>Kickxellomycotina</taxon>
        <taxon>Harpellomycetes</taxon>
        <taxon>Harpellales</taxon>
        <taxon>Legeriomycetaceae</taxon>
        <taxon>Smittium</taxon>
    </lineage>
</organism>
<dbReference type="OrthoDB" id="194139at2759"/>